<reference evidence="2" key="1">
    <citation type="journal article" date="2019" name="Environ. Microbiol.">
        <title>Fungal ecological strategies reflected in gene transcription - a case study of two litter decomposers.</title>
        <authorList>
            <person name="Barbi F."/>
            <person name="Kohler A."/>
            <person name="Barry K."/>
            <person name="Baskaran P."/>
            <person name="Daum C."/>
            <person name="Fauchery L."/>
            <person name="Ihrmark K."/>
            <person name="Kuo A."/>
            <person name="LaButti K."/>
            <person name="Lipzen A."/>
            <person name="Morin E."/>
            <person name="Grigoriev I.V."/>
            <person name="Henrissat B."/>
            <person name="Lindahl B."/>
            <person name="Martin F."/>
        </authorList>
    </citation>
    <scope>NUCLEOTIDE SEQUENCE</scope>
    <source>
        <strain evidence="2">JB14</strain>
    </source>
</reference>
<dbReference type="AlphaFoldDB" id="A0A6A4GZH8"/>
<dbReference type="Proteomes" id="UP000799118">
    <property type="component" value="Unassembled WGS sequence"/>
</dbReference>
<protein>
    <submittedName>
        <fullName evidence="2">Uncharacterized protein</fullName>
    </submittedName>
</protein>
<sequence>MHHVKKKSESGNDSLSNFQSFFFVLFILYFSKVSQSQLVKIFKDFDAPAPTELSREFC</sequence>
<gene>
    <name evidence="2" type="ORF">BT96DRAFT_331783</name>
</gene>
<keyword evidence="3" id="KW-1185">Reference proteome</keyword>
<evidence type="ECO:0000313" key="2">
    <source>
        <dbReference type="EMBL" id="KAE9390873.1"/>
    </source>
</evidence>
<evidence type="ECO:0000256" key="1">
    <source>
        <dbReference type="SAM" id="Phobius"/>
    </source>
</evidence>
<keyword evidence="1" id="KW-0812">Transmembrane</keyword>
<dbReference type="EMBL" id="ML769643">
    <property type="protein sequence ID" value="KAE9390873.1"/>
    <property type="molecule type" value="Genomic_DNA"/>
</dbReference>
<organism evidence="2 3">
    <name type="scientific">Gymnopus androsaceus JB14</name>
    <dbReference type="NCBI Taxonomy" id="1447944"/>
    <lineage>
        <taxon>Eukaryota</taxon>
        <taxon>Fungi</taxon>
        <taxon>Dikarya</taxon>
        <taxon>Basidiomycota</taxon>
        <taxon>Agaricomycotina</taxon>
        <taxon>Agaricomycetes</taxon>
        <taxon>Agaricomycetidae</taxon>
        <taxon>Agaricales</taxon>
        <taxon>Marasmiineae</taxon>
        <taxon>Omphalotaceae</taxon>
        <taxon>Gymnopus</taxon>
    </lineage>
</organism>
<proteinExistence type="predicted"/>
<keyword evidence="1" id="KW-0472">Membrane</keyword>
<accession>A0A6A4GZH8</accession>
<keyword evidence="1" id="KW-1133">Transmembrane helix</keyword>
<name>A0A6A4GZH8_9AGAR</name>
<evidence type="ECO:0000313" key="3">
    <source>
        <dbReference type="Proteomes" id="UP000799118"/>
    </source>
</evidence>
<feature type="transmembrane region" description="Helical" evidence="1">
    <location>
        <begin position="14"/>
        <end position="31"/>
    </location>
</feature>